<keyword evidence="1" id="KW-0472">Membrane</keyword>
<dbReference type="RefSeq" id="WP_245689334.1">
    <property type="nucleotide sequence ID" value="NZ_LGKG01000090.1"/>
</dbReference>
<evidence type="ECO:0000313" key="4">
    <source>
        <dbReference type="Proteomes" id="UP000037982"/>
    </source>
</evidence>
<gene>
    <name evidence="3" type="ORF">ADL29_11570</name>
</gene>
<dbReference type="Proteomes" id="UP000037982">
    <property type="component" value="Unassembled WGS sequence"/>
</dbReference>
<feature type="transmembrane region" description="Helical" evidence="1">
    <location>
        <begin position="20"/>
        <end position="40"/>
    </location>
</feature>
<organism evidence="3 4">
    <name type="scientific">Streptomyces chattanoogensis</name>
    <dbReference type="NCBI Taxonomy" id="66876"/>
    <lineage>
        <taxon>Bacteria</taxon>
        <taxon>Bacillati</taxon>
        <taxon>Actinomycetota</taxon>
        <taxon>Actinomycetes</taxon>
        <taxon>Kitasatosporales</taxon>
        <taxon>Streptomycetaceae</taxon>
        <taxon>Streptomyces</taxon>
    </lineage>
</organism>
<name>A0A0N0XXA6_9ACTN</name>
<evidence type="ECO:0000256" key="1">
    <source>
        <dbReference type="SAM" id="Phobius"/>
    </source>
</evidence>
<feature type="transmembrane region" description="Helical" evidence="1">
    <location>
        <begin position="71"/>
        <end position="88"/>
    </location>
</feature>
<protein>
    <recommendedName>
        <fullName evidence="2">DUF6234 domain-containing protein</fullName>
    </recommendedName>
</protein>
<dbReference type="Pfam" id="PF19747">
    <property type="entry name" value="DUF6234"/>
    <property type="match status" value="1"/>
</dbReference>
<comment type="caution">
    <text evidence="3">The sequence shown here is derived from an EMBL/GenBank/DDBJ whole genome shotgun (WGS) entry which is preliminary data.</text>
</comment>
<proteinExistence type="predicted"/>
<accession>A0A0N0XXA6</accession>
<keyword evidence="4" id="KW-1185">Reference proteome</keyword>
<evidence type="ECO:0000259" key="2">
    <source>
        <dbReference type="Pfam" id="PF19747"/>
    </source>
</evidence>
<evidence type="ECO:0000313" key="3">
    <source>
        <dbReference type="EMBL" id="KPC64513.1"/>
    </source>
</evidence>
<dbReference type="PATRIC" id="fig|66876.3.peg.2527"/>
<reference evidence="4" key="1">
    <citation type="submission" date="2015-07" db="EMBL/GenBank/DDBJ databases">
        <authorList>
            <person name="Ju K.-S."/>
            <person name="Doroghazi J.R."/>
            <person name="Metcalf W.W."/>
        </authorList>
    </citation>
    <scope>NUCLEOTIDE SEQUENCE [LARGE SCALE GENOMIC DNA]</scope>
    <source>
        <strain evidence="4">NRRL ISP-5002</strain>
    </source>
</reference>
<feature type="transmembrane region" description="Helical" evidence="1">
    <location>
        <begin position="95"/>
        <end position="113"/>
    </location>
</feature>
<keyword evidence="1" id="KW-1133">Transmembrane helix</keyword>
<dbReference type="EMBL" id="LGKG01000090">
    <property type="protein sequence ID" value="KPC64513.1"/>
    <property type="molecule type" value="Genomic_DNA"/>
</dbReference>
<keyword evidence="1" id="KW-0812">Transmembrane</keyword>
<dbReference type="InterPro" id="IPR046201">
    <property type="entry name" value="DUF6234"/>
</dbReference>
<dbReference type="AlphaFoldDB" id="A0A0N0XXA6"/>
<feature type="domain" description="DUF6234" evidence="2">
    <location>
        <begin position="17"/>
        <end position="132"/>
    </location>
</feature>
<sequence>MTNTPPAPDRWRPWSHRTRWGVDLAFAIPLFLLETAWLVLDWMLGFGLEVWAAQGDQDQIDAAGVAHIGRVWVVLIAVLIMAVLAGVFRARWTVITHLLVALLAGGVLVLAQHQQDSSHAPPPGCIRYSANC</sequence>